<evidence type="ECO:0000256" key="1">
    <source>
        <dbReference type="SAM" id="MobiDB-lite"/>
    </source>
</evidence>
<gene>
    <name evidence="2" type="ORF">GKC49_00240</name>
</gene>
<sequence>MKQPKNAIKLSPPPVSEPTLDVTGKGARPDTDIKPIQIKVSVARHKEMKAYAAEQGISMTDMLLEGYRMLRETRGG</sequence>
<dbReference type="Proteomes" id="UP000461948">
    <property type="component" value="Unassembled WGS sequence"/>
</dbReference>
<comment type="caution">
    <text evidence="2">The sequence shown here is derived from an EMBL/GenBank/DDBJ whole genome shotgun (WGS) entry which is preliminary data.</text>
</comment>
<dbReference type="SUPFAM" id="SSF47598">
    <property type="entry name" value="Ribbon-helix-helix"/>
    <property type="match status" value="1"/>
</dbReference>
<feature type="region of interest" description="Disordered" evidence="1">
    <location>
        <begin position="1"/>
        <end position="33"/>
    </location>
</feature>
<organism evidence="2 3">
    <name type="scientific">Enterobacter agglomerans</name>
    <name type="common">Erwinia herbicola</name>
    <name type="synonym">Pantoea agglomerans</name>
    <dbReference type="NCBI Taxonomy" id="549"/>
    <lineage>
        <taxon>Bacteria</taxon>
        <taxon>Pseudomonadati</taxon>
        <taxon>Pseudomonadota</taxon>
        <taxon>Gammaproteobacteria</taxon>
        <taxon>Enterobacterales</taxon>
        <taxon>Erwiniaceae</taxon>
        <taxon>Pantoea</taxon>
        <taxon>Pantoea agglomerans group</taxon>
    </lineage>
</organism>
<proteinExistence type="predicted"/>
<dbReference type="EMBL" id="WKLC01000002">
    <property type="protein sequence ID" value="MSE13641.1"/>
    <property type="molecule type" value="Genomic_DNA"/>
</dbReference>
<name>A0A7X2MIG1_ENTAG</name>
<evidence type="ECO:0000313" key="2">
    <source>
        <dbReference type="EMBL" id="MSE13641.1"/>
    </source>
</evidence>
<accession>A0A7X2MIG1</accession>
<evidence type="ECO:0000313" key="3">
    <source>
        <dbReference type="Proteomes" id="UP000461948"/>
    </source>
</evidence>
<dbReference type="AlphaFoldDB" id="A0A7X2MIG1"/>
<reference evidence="2 3" key="1">
    <citation type="submission" date="2019-11" db="EMBL/GenBank/DDBJ databases">
        <title>Draft Genome Sequence of Plant Growth-Promoting Rhizosphere-Associated Bacteria.</title>
        <authorList>
            <person name="Vasilyev I.Y."/>
            <person name="Radchenko V."/>
            <person name="Ilnitskaya E.V."/>
        </authorList>
    </citation>
    <scope>NUCLEOTIDE SEQUENCE [LARGE SCALE GENOMIC DNA]</scope>
    <source>
        <strain evidence="2 3">VRA_MhP_f</strain>
    </source>
</reference>
<protein>
    <submittedName>
        <fullName evidence="2">Uncharacterized protein</fullName>
    </submittedName>
</protein>
<dbReference type="InterPro" id="IPR010985">
    <property type="entry name" value="Ribbon_hlx_hlx"/>
</dbReference>
<dbReference type="GO" id="GO:0006355">
    <property type="term" value="P:regulation of DNA-templated transcription"/>
    <property type="evidence" value="ECO:0007669"/>
    <property type="project" value="InterPro"/>
</dbReference>